<dbReference type="AlphaFoldDB" id="D5DK80"/>
<dbReference type="EMBL" id="CP001982">
    <property type="protein sequence ID" value="ADF40468.1"/>
    <property type="molecule type" value="Genomic_DNA"/>
</dbReference>
<reference evidence="1 2" key="1">
    <citation type="journal article" date="2011" name="J. Bacteriol.">
        <title>Genome sequences of the biotechnologically important Bacillus megaterium strains QM B1551 and DSM319.</title>
        <authorList>
            <person name="Eppinger M."/>
            <person name="Bunk B."/>
            <person name="Johns M.A."/>
            <person name="Edirisinghe J.N."/>
            <person name="Kutumbaka K.K."/>
            <person name="Koenig S.S."/>
            <person name="Huot Creasy H."/>
            <person name="Rosovitz M.J."/>
            <person name="Riley D.R."/>
            <person name="Daugherty S."/>
            <person name="Martin M."/>
            <person name="Elbourne L.D."/>
            <person name="Paulsen I."/>
            <person name="Biedendieck R."/>
            <person name="Braun C."/>
            <person name="Grayburn S."/>
            <person name="Dhingra S."/>
            <person name="Lukyanchuk V."/>
            <person name="Ball B."/>
            <person name="Ul-Qamar R."/>
            <person name="Seibel J."/>
            <person name="Bremer E."/>
            <person name="Jahn D."/>
            <person name="Ravel J."/>
            <person name="Vary P.S."/>
        </authorList>
    </citation>
    <scope>NUCLEOTIDE SEQUENCE [LARGE SCALE GENOMIC DNA]</scope>
    <source>
        <strain evidence="2">DSM 319 / IMG 1521</strain>
    </source>
</reference>
<organism evidence="1 2">
    <name type="scientific">Priestia megaterium (strain DSM 319 / IMG 1521)</name>
    <name type="common">Bacillus megaterium</name>
    <dbReference type="NCBI Taxonomy" id="592022"/>
    <lineage>
        <taxon>Bacteria</taxon>
        <taxon>Bacillati</taxon>
        <taxon>Bacillota</taxon>
        <taxon>Bacilli</taxon>
        <taxon>Bacillales</taxon>
        <taxon>Bacillaceae</taxon>
        <taxon>Priestia</taxon>
    </lineage>
</organism>
<sequence length="138" mass="15871">MEKETEEMFCNLKVPLDEALKDIKDYRTFLWKILKEVIKGNNLSIDTVFEVGEIIDLLLDHAAYSFSLSYVHFYQLTLERAQSAFLELSIPVVPLAKGMAIFSLPLIGNIDTERANYPMEEALKSANRLQFQRLIVDL</sequence>
<dbReference type="InterPro" id="IPR036513">
    <property type="entry name" value="STAS_dom_sf"/>
</dbReference>
<dbReference type="HOGENOM" id="CLU_1851145_0_0_9"/>
<name>D5DK80_PRIM3</name>
<proteinExistence type="predicted"/>
<dbReference type="Proteomes" id="UP000002365">
    <property type="component" value="Chromosome"/>
</dbReference>
<dbReference type="RefSeq" id="WP_013084327.1">
    <property type="nucleotide sequence ID" value="NZ_CP120609.2"/>
</dbReference>
<dbReference type="Gene3D" id="3.30.750.24">
    <property type="entry name" value="STAS domain"/>
    <property type="match status" value="1"/>
</dbReference>
<evidence type="ECO:0000313" key="2">
    <source>
        <dbReference type="Proteomes" id="UP000002365"/>
    </source>
</evidence>
<protein>
    <submittedName>
        <fullName evidence="1">Uncharacterized protein</fullName>
    </submittedName>
</protein>
<accession>D5DK80</accession>
<evidence type="ECO:0000313" key="1">
    <source>
        <dbReference type="EMBL" id="ADF40468.1"/>
    </source>
</evidence>
<dbReference type="KEGG" id="bmd:BMD_3635"/>
<gene>
    <name evidence="1" type="ordered locus">BMD_3635</name>
</gene>